<dbReference type="Gene3D" id="3.30.70.100">
    <property type="match status" value="1"/>
</dbReference>
<dbReference type="InterPro" id="IPR009799">
    <property type="entry name" value="EthD_dom"/>
</dbReference>
<dbReference type="SUPFAM" id="SSF54909">
    <property type="entry name" value="Dimeric alpha+beta barrel"/>
    <property type="match status" value="1"/>
</dbReference>
<dbReference type="PANTHER" id="PTHR40260">
    <property type="entry name" value="BLR8190 PROTEIN"/>
    <property type="match status" value="1"/>
</dbReference>
<dbReference type="EMBL" id="DF933837">
    <property type="protein sequence ID" value="GAM40991.1"/>
    <property type="molecule type" value="Genomic_DNA"/>
</dbReference>
<dbReference type="NCBIfam" id="TIGR02118">
    <property type="entry name" value="EthD family reductase"/>
    <property type="match status" value="1"/>
</dbReference>
<dbReference type="PANTHER" id="PTHR40260:SF2">
    <property type="entry name" value="BLR8190 PROTEIN"/>
    <property type="match status" value="1"/>
</dbReference>
<sequence>MTFISVVVYLNEPDITFKTDYYIQIHMPLIAKHWGPAGLKSWSVTKYEPDIAGTPPKYLISATLVWESEEAMKAARAGESVAIIRSDIPNFTNKQPIFLVGSIIGSQEIT</sequence>
<organism evidence="2 3">
    <name type="scientific">Talaromyces pinophilus</name>
    <name type="common">Penicillium pinophilum</name>
    <dbReference type="NCBI Taxonomy" id="128442"/>
    <lineage>
        <taxon>Eukaryota</taxon>
        <taxon>Fungi</taxon>
        <taxon>Dikarya</taxon>
        <taxon>Ascomycota</taxon>
        <taxon>Pezizomycotina</taxon>
        <taxon>Eurotiomycetes</taxon>
        <taxon>Eurotiomycetidae</taxon>
        <taxon>Eurotiales</taxon>
        <taxon>Trichocomaceae</taxon>
        <taxon>Talaromyces</taxon>
        <taxon>Talaromyces sect. Talaromyces</taxon>
    </lineage>
</organism>
<dbReference type="GO" id="GO:0016491">
    <property type="term" value="F:oxidoreductase activity"/>
    <property type="evidence" value="ECO:0007669"/>
    <property type="project" value="InterPro"/>
</dbReference>
<dbReference type="AlphaFoldDB" id="A0A6V8HGH5"/>
<evidence type="ECO:0000313" key="2">
    <source>
        <dbReference type="EMBL" id="GAM40991.1"/>
    </source>
</evidence>
<proteinExistence type="inferred from homology"/>
<reference evidence="3" key="1">
    <citation type="journal article" date="2015" name="Genome Announc.">
        <title>Draft genome sequence of Talaromyces cellulolyticus strain Y-94, a source of lignocellulosic biomass-degrading enzymes.</title>
        <authorList>
            <person name="Fujii T."/>
            <person name="Koike H."/>
            <person name="Sawayama S."/>
            <person name="Yano S."/>
            <person name="Inoue H."/>
        </authorList>
    </citation>
    <scope>NUCLEOTIDE SEQUENCE [LARGE SCALE GENOMIC DNA]</scope>
    <source>
        <strain evidence="3">Y-94</strain>
    </source>
</reference>
<gene>
    <name evidence="2" type="ORF">TCE0_041f13764</name>
</gene>
<accession>A0A6V8HGH5</accession>
<comment type="caution">
    <text evidence="2">The sequence shown here is derived from an EMBL/GenBank/DDBJ whole genome shotgun (WGS) entry which is preliminary data.</text>
</comment>
<evidence type="ECO:0008006" key="4">
    <source>
        <dbReference type="Google" id="ProtNLM"/>
    </source>
</evidence>
<comment type="similarity">
    <text evidence="1">Belongs to the tpcK family.</text>
</comment>
<dbReference type="Proteomes" id="UP000053095">
    <property type="component" value="Unassembled WGS sequence"/>
</dbReference>
<protein>
    <recommendedName>
        <fullName evidence="4">EthD domain-containing protein</fullName>
    </recommendedName>
</protein>
<evidence type="ECO:0000256" key="1">
    <source>
        <dbReference type="ARBA" id="ARBA00005986"/>
    </source>
</evidence>
<dbReference type="InterPro" id="IPR011008">
    <property type="entry name" value="Dimeric_a/b-barrel"/>
</dbReference>
<name>A0A6V8HGH5_TALPI</name>
<evidence type="ECO:0000313" key="3">
    <source>
        <dbReference type="Proteomes" id="UP000053095"/>
    </source>
</evidence>
<keyword evidence="3" id="KW-1185">Reference proteome</keyword>